<dbReference type="Proteomes" id="UP000256779">
    <property type="component" value="Unassembled WGS sequence"/>
</dbReference>
<dbReference type="Gene3D" id="3.10.520.10">
    <property type="entry name" value="ApbE-like domains"/>
    <property type="match status" value="1"/>
</dbReference>
<keyword evidence="12" id="KW-0812">Transmembrane</keyword>
<evidence type="ECO:0000313" key="13">
    <source>
        <dbReference type="EMBL" id="REE05928.1"/>
    </source>
</evidence>
<accession>A0A3D9LH43</accession>
<feature type="transmembrane region" description="Helical" evidence="12">
    <location>
        <begin position="5"/>
        <end position="23"/>
    </location>
</feature>
<dbReference type="PIRSF" id="PIRSF006268">
    <property type="entry name" value="ApbE"/>
    <property type="match status" value="1"/>
</dbReference>
<dbReference type="EC" id="2.7.1.180" evidence="1 10"/>
<reference evidence="13 14" key="1">
    <citation type="submission" date="2018-07" db="EMBL/GenBank/DDBJ databases">
        <title>Genomic Encyclopedia of Type Strains, Phase IV (KMG-IV): sequencing the most valuable type-strain genomes for metagenomic binning, comparative biology and taxonomic classification.</title>
        <authorList>
            <person name="Goeker M."/>
        </authorList>
    </citation>
    <scope>NUCLEOTIDE SEQUENCE [LARGE SCALE GENOMIC DNA]</scope>
    <source>
        <strain evidence="13 14">DSM 4134</strain>
    </source>
</reference>
<dbReference type="AlphaFoldDB" id="A0A3D9LH43"/>
<evidence type="ECO:0000256" key="10">
    <source>
        <dbReference type="PIRNR" id="PIRNR006268"/>
    </source>
</evidence>
<dbReference type="OrthoDB" id="9778595at2"/>
<protein>
    <recommendedName>
        <fullName evidence="2 10">FAD:protein FMN transferase</fullName>
        <ecNumber evidence="1 10">2.7.1.180</ecNumber>
    </recommendedName>
    <alternativeName>
        <fullName evidence="8 10">Flavin transferase</fullName>
    </alternativeName>
</protein>
<keyword evidence="12" id="KW-1133">Transmembrane helix</keyword>
<dbReference type="InterPro" id="IPR003374">
    <property type="entry name" value="ApbE-like_sf"/>
</dbReference>
<dbReference type="PANTHER" id="PTHR30040:SF2">
    <property type="entry name" value="FAD:PROTEIN FMN TRANSFERASE"/>
    <property type="match status" value="1"/>
</dbReference>
<dbReference type="Pfam" id="PF02424">
    <property type="entry name" value="ApbE"/>
    <property type="match status" value="1"/>
</dbReference>
<keyword evidence="3 10" id="KW-0285">Flavoprotein</keyword>
<organism evidence="13 14">
    <name type="scientific">Marinoscillum furvescens DSM 4134</name>
    <dbReference type="NCBI Taxonomy" id="1122208"/>
    <lineage>
        <taxon>Bacteria</taxon>
        <taxon>Pseudomonadati</taxon>
        <taxon>Bacteroidota</taxon>
        <taxon>Cytophagia</taxon>
        <taxon>Cytophagales</taxon>
        <taxon>Reichenbachiellaceae</taxon>
        <taxon>Marinoscillum</taxon>
    </lineage>
</organism>
<keyword evidence="12" id="KW-0472">Membrane</keyword>
<feature type="binding site" evidence="11">
    <location>
        <position position="172"/>
    </location>
    <ligand>
        <name>Mg(2+)</name>
        <dbReference type="ChEBI" id="CHEBI:18420"/>
    </ligand>
</feature>
<keyword evidence="6 10" id="KW-0274">FAD</keyword>
<keyword evidence="4 10" id="KW-0808">Transferase</keyword>
<evidence type="ECO:0000256" key="7">
    <source>
        <dbReference type="ARBA" id="ARBA00022842"/>
    </source>
</evidence>
<keyword evidence="13" id="KW-0449">Lipoprotein</keyword>
<name>A0A3D9LH43_MARFU</name>
<dbReference type="SUPFAM" id="SSF143631">
    <property type="entry name" value="ApbE-like"/>
    <property type="match status" value="1"/>
</dbReference>
<dbReference type="InterPro" id="IPR024932">
    <property type="entry name" value="ApbE"/>
</dbReference>
<keyword evidence="5 10" id="KW-0479">Metal-binding</keyword>
<evidence type="ECO:0000256" key="11">
    <source>
        <dbReference type="PIRSR" id="PIRSR006268-2"/>
    </source>
</evidence>
<evidence type="ECO:0000256" key="3">
    <source>
        <dbReference type="ARBA" id="ARBA00022630"/>
    </source>
</evidence>
<comment type="caution">
    <text evidence="13">The sequence shown here is derived from an EMBL/GenBank/DDBJ whole genome shotgun (WGS) entry which is preliminary data.</text>
</comment>
<evidence type="ECO:0000256" key="2">
    <source>
        <dbReference type="ARBA" id="ARBA00016337"/>
    </source>
</evidence>
<dbReference type="PANTHER" id="PTHR30040">
    <property type="entry name" value="THIAMINE BIOSYNTHESIS LIPOPROTEIN APBE"/>
    <property type="match status" value="1"/>
</dbReference>
<comment type="cofactor">
    <cofactor evidence="11">
        <name>Mg(2+)</name>
        <dbReference type="ChEBI" id="CHEBI:18420"/>
    </cofactor>
    <cofactor evidence="11">
        <name>Mn(2+)</name>
        <dbReference type="ChEBI" id="CHEBI:29035"/>
    </cofactor>
    <text evidence="11">Magnesium. Can also use manganese.</text>
</comment>
<keyword evidence="7 10" id="KW-0460">Magnesium</keyword>
<evidence type="ECO:0000256" key="8">
    <source>
        <dbReference type="ARBA" id="ARBA00031306"/>
    </source>
</evidence>
<proteinExistence type="inferred from homology"/>
<dbReference type="EMBL" id="QREG01000001">
    <property type="protein sequence ID" value="REE05928.1"/>
    <property type="molecule type" value="Genomic_DNA"/>
</dbReference>
<comment type="similarity">
    <text evidence="10">Belongs to the ApbE family.</text>
</comment>
<feature type="binding site" evidence="11">
    <location>
        <position position="288"/>
    </location>
    <ligand>
        <name>Mg(2+)</name>
        <dbReference type="ChEBI" id="CHEBI:18420"/>
    </ligand>
</feature>
<evidence type="ECO:0000256" key="6">
    <source>
        <dbReference type="ARBA" id="ARBA00022827"/>
    </source>
</evidence>
<evidence type="ECO:0000256" key="5">
    <source>
        <dbReference type="ARBA" id="ARBA00022723"/>
    </source>
</evidence>
<dbReference type="RefSeq" id="WP_115866422.1">
    <property type="nucleotide sequence ID" value="NZ_QREG01000001.1"/>
</dbReference>
<dbReference type="GO" id="GO:0016740">
    <property type="term" value="F:transferase activity"/>
    <property type="evidence" value="ECO:0007669"/>
    <property type="project" value="UniProtKB-UniRule"/>
</dbReference>
<evidence type="ECO:0000256" key="12">
    <source>
        <dbReference type="SAM" id="Phobius"/>
    </source>
</evidence>
<evidence type="ECO:0000256" key="9">
    <source>
        <dbReference type="ARBA" id="ARBA00048540"/>
    </source>
</evidence>
<keyword evidence="14" id="KW-1185">Reference proteome</keyword>
<evidence type="ECO:0000256" key="1">
    <source>
        <dbReference type="ARBA" id="ARBA00011955"/>
    </source>
</evidence>
<gene>
    <name evidence="13" type="ORF">C7460_101447</name>
</gene>
<dbReference type="GO" id="GO:0046872">
    <property type="term" value="F:metal ion binding"/>
    <property type="evidence" value="ECO:0007669"/>
    <property type="project" value="UniProtKB-UniRule"/>
</dbReference>
<evidence type="ECO:0000256" key="4">
    <source>
        <dbReference type="ARBA" id="ARBA00022679"/>
    </source>
</evidence>
<feature type="binding site" evidence="11">
    <location>
        <position position="292"/>
    </location>
    <ligand>
        <name>Mg(2+)</name>
        <dbReference type="ChEBI" id="CHEBI:18420"/>
    </ligand>
</feature>
<comment type="catalytic activity">
    <reaction evidence="9 10">
        <text>L-threonyl-[protein] + FAD = FMN-L-threonyl-[protein] + AMP + H(+)</text>
        <dbReference type="Rhea" id="RHEA:36847"/>
        <dbReference type="Rhea" id="RHEA-COMP:11060"/>
        <dbReference type="Rhea" id="RHEA-COMP:11061"/>
        <dbReference type="ChEBI" id="CHEBI:15378"/>
        <dbReference type="ChEBI" id="CHEBI:30013"/>
        <dbReference type="ChEBI" id="CHEBI:57692"/>
        <dbReference type="ChEBI" id="CHEBI:74257"/>
        <dbReference type="ChEBI" id="CHEBI:456215"/>
        <dbReference type="EC" id="2.7.1.180"/>
    </reaction>
</comment>
<evidence type="ECO:0000313" key="14">
    <source>
        <dbReference type="Proteomes" id="UP000256779"/>
    </source>
</evidence>
<sequence length="342" mass="37775">MDRKWIFRGIVVLVVLGALYRMYQSQPEYSLTHVTGQTMGTIQYNVKYLGDDASNHKKSIDSLLVAFNQSLSTYIPNSEISTLNQTGRLSEPSALFIDVLAQSKLVYETTDGAFDPTVGPLVNAWGFGPDKLPNVPDSSLIAQLRQHVGFHEISYTEDQIVMDTAMYLDFSATAKGLAVDVVAEFLETNGYENYMVEIGGEVRAAGKNDKGEIWKIGIEDPTVAQTEQRLLAIVALQDRSMATSGNYRNYYEKDGRIIAHTIDPRTGYNTTHNLLSASVFAEDCMTADAYATAFMVLGVEASKQIVRHSEMEAFLIFQNSDGTLGSYVSEGLQSAIQLNKIQ</sequence>